<dbReference type="SMART" id="SM00054">
    <property type="entry name" value="EFh"/>
    <property type="match status" value="2"/>
</dbReference>
<accession>A0A813DDZ1</accession>
<dbReference type="EMBL" id="CAJNNV010002315">
    <property type="protein sequence ID" value="CAE8587003.1"/>
    <property type="molecule type" value="Genomic_DNA"/>
</dbReference>
<dbReference type="PROSITE" id="PS00018">
    <property type="entry name" value="EF_HAND_1"/>
    <property type="match status" value="2"/>
</dbReference>
<dbReference type="InterPro" id="IPR011992">
    <property type="entry name" value="EF-hand-dom_pair"/>
</dbReference>
<feature type="domain" description="EF-hand" evidence="2">
    <location>
        <begin position="23"/>
        <end position="52"/>
    </location>
</feature>
<organism evidence="3 4">
    <name type="scientific">Polarella glacialis</name>
    <name type="common">Dinoflagellate</name>
    <dbReference type="NCBI Taxonomy" id="89957"/>
    <lineage>
        <taxon>Eukaryota</taxon>
        <taxon>Sar</taxon>
        <taxon>Alveolata</taxon>
        <taxon>Dinophyceae</taxon>
        <taxon>Suessiales</taxon>
        <taxon>Suessiaceae</taxon>
        <taxon>Polarella</taxon>
    </lineage>
</organism>
<evidence type="ECO:0000313" key="3">
    <source>
        <dbReference type="EMBL" id="CAE8587003.1"/>
    </source>
</evidence>
<dbReference type="Pfam" id="PF13499">
    <property type="entry name" value="EF-hand_7"/>
    <property type="match status" value="1"/>
</dbReference>
<keyword evidence="1" id="KW-0106">Calcium</keyword>
<dbReference type="SUPFAM" id="SSF47473">
    <property type="entry name" value="EF-hand"/>
    <property type="match status" value="1"/>
</dbReference>
<dbReference type="Proteomes" id="UP000654075">
    <property type="component" value="Unassembled WGS sequence"/>
</dbReference>
<reference evidence="3" key="1">
    <citation type="submission" date="2021-02" db="EMBL/GenBank/DDBJ databases">
        <authorList>
            <person name="Dougan E. K."/>
            <person name="Rhodes N."/>
            <person name="Thang M."/>
            <person name="Chan C."/>
        </authorList>
    </citation>
    <scope>NUCLEOTIDE SEQUENCE</scope>
</reference>
<evidence type="ECO:0000259" key="2">
    <source>
        <dbReference type="PROSITE" id="PS50222"/>
    </source>
</evidence>
<dbReference type="CDD" id="cd00051">
    <property type="entry name" value="EFh"/>
    <property type="match status" value="1"/>
</dbReference>
<keyword evidence="4" id="KW-1185">Reference proteome</keyword>
<feature type="domain" description="EF-hand" evidence="2">
    <location>
        <begin position="53"/>
        <end position="88"/>
    </location>
</feature>
<evidence type="ECO:0000313" key="4">
    <source>
        <dbReference type="Proteomes" id="UP000654075"/>
    </source>
</evidence>
<dbReference type="GO" id="GO:0005509">
    <property type="term" value="F:calcium ion binding"/>
    <property type="evidence" value="ECO:0007669"/>
    <property type="project" value="InterPro"/>
</dbReference>
<protein>
    <recommendedName>
        <fullName evidence="2">EF-hand domain-containing protein</fullName>
    </recommendedName>
</protein>
<dbReference type="Pfam" id="PF13202">
    <property type="entry name" value="EF-hand_5"/>
    <property type="match status" value="1"/>
</dbReference>
<comment type="caution">
    <text evidence="3">The sequence shown here is derived from an EMBL/GenBank/DDBJ whole genome shotgun (WGS) entry which is preliminary data.</text>
</comment>
<dbReference type="Gene3D" id="1.10.238.10">
    <property type="entry name" value="EF-hand"/>
    <property type="match status" value="1"/>
</dbReference>
<dbReference type="OrthoDB" id="296561at2759"/>
<proteinExistence type="predicted"/>
<feature type="non-terminal residue" evidence="3">
    <location>
        <position position="143"/>
    </location>
</feature>
<gene>
    <name evidence="3" type="ORF">PGLA1383_LOCUS5846</name>
</gene>
<dbReference type="InterPro" id="IPR018247">
    <property type="entry name" value="EF_Hand_1_Ca_BS"/>
</dbReference>
<dbReference type="InterPro" id="IPR002048">
    <property type="entry name" value="EF_hand_dom"/>
</dbReference>
<sequence>MLTSSCTLTVKKDLAVYCGTHPQDLFSKLDLDGNGQLSRPELLSIILRLEPGLSPAEQEAIWDRFDVDRDGLVSIAEFCRTLQGVGPSPPAVTAQDPYRESLGRRLADDVIQRITTSLTRSGTHPQDLFSKLDLDGNGNLSRP</sequence>
<name>A0A813DDZ1_POLGL</name>
<dbReference type="PROSITE" id="PS50222">
    <property type="entry name" value="EF_HAND_2"/>
    <property type="match status" value="2"/>
</dbReference>
<evidence type="ECO:0000256" key="1">
    <source>
        <dbReference type="ARBA" id="ARBA00022837"/>
    </source>
</evidence>
<dbReference type="AlphaFoldDB" id="A0A813DDZ1"/>